<dbReference type="InterPro" id="IPR029069">
    <property type="entry name" value="HotDog_dom_sf"/>
</dbReference>
<name>A0ABY6CJR8_9BACT</name>
<evidence type="ECO:0000256" key="1">
    <source>
        <dbReference type="ARBA" id="ARBA00005953"/>
    </source>
</evidence>
<dbReference type="PANTHER" id="PTHR31793">
    <property type="entry name" value="4-HYDROXYBENZOYL-COA THIOESTERASE FAMILY MEMBER"/>
    <property type="match status" value="1"/>
</dbReference>
<dbReference type="Gene3D" id="3.10.129.10">
    <property type="entry name" value="Hotdog Thioesterase"/>
    <property type="match status" value="1"/>
</dbReference>
<dbReference type="InterPro" id="IPR006684">
    <property type="entry name" value="YbgC/YbaW"/>
</dbReference>
<evidence type="ECO:0000313" key="4">
    <source>
        <dbReference type="Proteomes" id="UP001065174"/>
    </source>
</evidence>
<organism evidence="3 4">
    <name type="scientific">Reichenbachiella agarivorans</name>
    <dbReference type="NCBI Taxonomy" id="2979464"/>
    <lineage>
        <taxon>Bacteria</taxon>
        <taxon>Pseudomonadati</taxon>
        <taxon>Bacteroidota</taxon>
        <taxon>Cytophagia</taxon>
        <taxon>Cytophagales</taxon>
        <taxon>Reichenbachiellaceae</taxon>
        <taxon>Reichenbachiella</taxon>
    </lineage>
</organism>
<dbReference type="CDD" id="cd00586">
    <property type="entry name" value="4HBT"/>
    <property type="match status" value="1"/>
</dbReference>
<dbReference type="Pfam" id="PF13279">
    <property type="entry name" value="4HBT_2"/>
    <property type="match status" value="1"/>
</dbReference>
<proteinExistence type="inferred from homology"/>
<reference evidence="3" key="1">
    <citation type="submission" date="2022-09" db="EMBL/GenBank/DDBJ databases">
        <title>Comparative genomics and taxonomic characterization of three novel marine species of genus Reichenbachiella exhibiting antioxidant and polysaccharide degradation activities.</title>
        <authorList>
            <person name="Muhammad N."/>
            <person name="Lee Y.-J."/>
            <person name="Ko J."/>
            <person name="Kim S.-G."/>
        </authorList>
    </citation>
    <scope>NUCLEOTIDE SEQUENCE</scope>
    <source>
        <strain evidence="3">BKB1-1</strain>
    </source>
</reference>
<keyword evidence="2" id="KW-0378">Hydrolase</keyword>
<dbReference type="RefSeq" id="WP_262308212.1">
    <property type="nucleotide sequence ID" value="NZ_CP106679.1"/>
</dbReference>
<dbReference type="EMBL" id="CP106679">
    <property type="protein sequence ID" value="UXP30766.1"/>
    <property type="molecule type" value="Genomic_DNA"/>
</dbReference>
<dbReference type="Proteomes" id="UP001065174">
    <property type="component" value="Chromosome"/>
</dbReference>
<sequence length="142" mass="16459">MEYIEESILVRARFSEVDAMGVVWHGNYLKYFEDGRENLGEKFGMSYMEIANNGFFVPIVHADIKYKSPITFGESIKITCRLIKTRAAKLIHEYEVLNLESGAISCLGRTEQVFLNSQTRELELGYPDFYTQWIANIEWKEG</sequence>
<keyword evidence="4" id="KW-1185">Reference proteome</keyword>
<evidence type="ECO:0000256" key="2">
    <source>
        <dbReference type="ARBA" id="ARBA00022801"/>
    </source>
</evidence>
<evidence type="ECO:0000313" key="3">
    <source>
        <dbReference type="EMBL" id="UXP30766.1"/>
    </source>
</evidence>
<dbReference type="InterPro" id="IPR050563">
    <property type="entry name" value="4-hydroxybenzoyl-CoA_TE"/>
</dbReference>
<comment type="similarity">
    <text evidence="1">Belongs to the 4-hydroxybenzoyl-CoA thioesterase family.</text>
</comment>
<gene>
    <name evidence="3" type="ORF">N6H18_10420</name>
</gene>
<dbReference type="SUPFAM" id="SSF54637">
    <property type="entry name" value="Thioesterase/thiol ester dehydrase-isomerase"/>
    <property type="match status" value="1"/>
</dbReference>
<dbReference type="PIRSF" id="PIRSF003230">
    <property type="entry name" value="YbgC"/>
    <property type="match status" value="1"/>
</dbReference>
<dbReference type="PANTHER" id="PTHR31793:SF27">
    <property type="entry name" value="NOVEL THIOESTERASE SUPERFAMILY DOMAIN AND SAPOSIN A-TYPE DOMAIN CONTAINING PROTEIN (0610012H03RIK)"/>
    <property type="match status" value="1"/>
</dbReference>
<accession>A0ABY6CJR8</accession>
<protein>
    <submittedName>
        <fullName evidence="3">Acyl-CoA thioesterase</fullName>
    </submittedName>
</protein>